<dbReference type="RefSeq" id="WP_130585573.1">
    <property type="nucleotide sequence ID" value="NZ_AP019389.1"/>
</dbReference>
<protein>
    <submittedName>
        <fullName evidence="1">Uncharacterized protein</fullName>
    </submittedName>
</protein>
<accession>A0A3T1CEG1</accession>
<organism evidence="1 2">
    <name type="scientific">Qipengyuania flava</name>
    <dbReference type="NCBI Taxonomy" id="192812"/>
    <lineage>
        <taxon>Bacteria</taxon>
        <taxon>Pseudomonadati</taxon>
        <taxon>Pseudomonadota</taxon>
        <taxon>Alphaproteobacteria</taxon>
        <taxon>Sphingomonadales</taxon>
        <taxon>Erythrobacteraceae</taxon>
        <taxon>Qipengyuania</taxon>
    </lineage>
</organism>
<dbReference type="AlphaFoldDB" id="A0A3T1CEG1"/>
<dbReference type="EMBL" id="AP019389">
    <property type="protein sequence ID" value="BBI19328.1"/>
    <property type="molecule type" value="Genomic_DNA"/>
</dbReference>
<reference evidence="1 2" key="1">
    <citation type="submission" date="2019-01" db="EMBL/GenBank/DDBJ databases">
        <title>Complete genome sequence of Erythrobacter flavus KJ5.</title>
        <authorList>
            <person name="Kanesaki Y."/>
            <person name="Brotosudarmo T."/>
            <person name="Moriuchi R."/>
            <person name="Awai K."/>
        </authorList>
    </citation>
    <scope>NUCLEOTIDE SEQUENCE [LARGE SCALE GENOMIC DNA]</scope>
    <source>
        <strain evidence="1 2">KJ5</strain>
    </source>
</reference>
<gene>
    <name evidence="1" type="ORF">EKJ_01750</name>
</gene>
<evidence type="ECO:0000313" key="2">
    <source>
        <dbReference type="Proteomes" id="UP000290057"/>
    </source>
</evidence>
<evidence type="ECO:0000313" key="1">
    <source>
        <dbReference type="EMBL" id="BBI19328.1"/>
    </source>
</evidence>
<sequence length="167" mass="18302">MSGSEHATASDPLARHWARKGPDELEMIEATLNLARQLLASGEVQPYREGENPFHLSPYSWEIAQTPAESQRGIFLGTVSDLATGQGHTVWFAAGLAKDENEFRRKLAAHIGHTLANGAEVSAGLGGFPLSRTFISPPLRQTLEKFDEGKGAPASFFFTSRWHENRS</sequence>
<keyword evidence="2" id="KW-1185">Reference proteome</keyword>
<dbReference type="Proteomes" id="UP000290057">
    <property type="component" value="Chromosome"/>
</dbReference>
<proteinExistence type="predicted"/>
<name>A0A3T1CEG1_9SPHN</name>